<evidence type="ECO:0000313" key="9">
    <source>
        <dbReference type="Proteomes" id="UP000472270"/>
    </source>
</evidence>
<evidence type="ECO:0000256" key="2">
    <source>
        <dbReference type="ARBA" id="ARBA00023002"/>
    </source>
</evidence>
<name>A0A673LEP1_9TELE</name>
<evidence type="ECO:0000256" key="4">
    <source>
        <dbReference type="ARBA" id="ARBA00024226"/>
    </source>
</evidence>
<dbReference type="SUPFAM" id="SSF53720">
    <property type="entry name" value="ALDH-like"/>
    <property type="match status" value="1"/>
</dbReference>
<feature type="domain" description="Aldehyde dehydrogenase" evidence="7">
    <location>
        <begin position="44"/>
        <end position="141"/>
    </location>
</feature>
<dbReference type="Ensembl" id="ENSSRHT00000079612.1">
    <property type="protein sequence ID" value="ENSSRHP00000077502.1"/>
    <property type="gene ID" value="ENSSRHG00000038449.1"/>
</dbReference>
<dbReference type="FunFam" id="3.40.605.10:FF:000026">
    <property type="entry name" value="Aldehyde dehydrogenase, putative"/>
    <property type="match status" value="1"/>
</dbReference>
<evidence type="ECO:0000313" key="8">
    <source>
        <dbReference type="Ensembl" id="ENSSRHP00000077503.1"/>
    </source>
</evidence>
<evidence type="ECO:0000256" key="5">
    <source>
        <dbReference type="PROSITE-ProRule" id="PRU10007"/>
    </source>
</evidence>
<dbReference type="FunFam" id="3.40.605.10:FF:000029">
    <property type="entry name" value="Aldehyde dehydrogenase, mitochondrial"/>
    <property type="match status" value="1"/>
</dbReference>
<dbReference type="InterPro" id="IPR015590">
    <property type="entry name" value="Aldehyde_DH_dom"/>
</dbReference>
<keyword evidence="2 6" id="KW-0560">Oxidoreductase</keyword>
<keyword evidence="9" id="KW-1185">Reference proteome</keyword>
<dbReference type="InterPro" id="IPR029510">
    <property type="entry name" value="Ald_DH_CS_GLU"/>
</dbReference>
<dbReference type="GO" id="GO:0004029">
    <property type="term" value="F:aldehyde dehydrogenase (NAD+) activity"/>
    <property type="evidence" value="ECO:0007669"/>
    <property type="project" value="UniProtKB-EC"/>
</dbReference>
<dbReference type="AlphaFoldDB" id="A0A673LEP1"/>
<dbReference type="EC" id="1.2.1.3" evidence="4"/>
<protein>
    <recommendedName>
        <fullName evidence="4">aldehyde dehydrogenase (NAD(+))</fullName>
        <ecNumber evidence="4">1.2.1.3</ecNumber>
    </recommendedName>
</protein>
<dbReference type="PANTHER" id="PTHR11699">
    <property type="entry name" value="ALDEHYDE DEHYDROGENASE-RELATED"/>
    <property type="match status" value="1"/>
</dbReference>
<reference evidence="8" key="1">
    <citation type="submission" date="2025-05" db="UniProtKB">
        <authorList>
            <consortium name="Ensembl"/>
        </authorList>
    </citation>
    <scope>IDENTIFICATION</scope>
</reference>
<gene>
    <name evidence="8" type="primary">LOC107728351</name>
</gene>
<dbReference type="FunFam" id="3.40.309.10:FF:000001">
    <property type="entry name" value="Mitochondrial aldehyde dehydrogenase 2"/>
    <property type="match status" value="1"/>
</dbReference>
<keyword evidence="3" id="KW-0520">NAD</keyword>
<dbReference type="Gene3D" id="3.40.605.10">
    <property type="entry name" value="Aldehyde Dehydrogenase, Chain A, domain 1"/>
    <property type="match status" value="2"/>
</dbReference>
<dbReference type="Ensembl" id="ENSSRHT00000079613.1">
    <property type="protein sequence ID" value="ENSSRHP00000077503.1"/>
    <property type="gene ID" value="ENSSRHG00000038449.1"/>
</dbReference>
<sequence length="472" mass="52009">VLRAVFSRTFPQVVRISACQHSTIPAPNAHPDVHFNKIFINNEWHDAVSKKTFPTINPAMGEVICQVAEGDKADVEKAVKAAKDAFKLGSPWRRMDASHRGLLLSRLADCIKRDAAYLAELETLDNGKPYAVSYTVDVPMVVIHTCLISLSLKTALITALVCYQRLKPLLLSLKLHFGIGNGGGFPCWCRQHYPRNGYHGGAAIASHMDVDKVAFTGSTEVGHLILKASSSSNLKKVTLELGGKSPNIILSDAKMEEAVEQSHFALFFNQGQCCCAGSHTFVQESIYDEFVERSVERAKKRIVGDPFDLNTEQGPQVDEEQFQKILGYISSGKRDGAKLMCGGEAAADRGYFIQPTIFRDVKDDMTIAREKIFGPVMQILKFRSLEEVIERANDSKYGLAAAVFTQNIDKAHYISNGLRAGTVWINCYDVFGAQAPFGGYKSSGIGRELGEYGLDNYTEVKTVTIKVPQKNS</sequence>
<dbReference type="Proteomes" id="UP000472270">
    <property type="component" value="Unassembled WGS sequence"/>
</dbReference>
<dbReference type="PROSITE" id="PS00687">
    <property type="entry name" value="ALDEHYDE_DEHYDR_GLU"/>
    <property type="match status" value="1"/>
</dbReference>
<dbReference type="InterPro" id="IPR016162">
    <property type="entry name" value="Ald_DH_N"/>
</dbReference>
<evidence type="ECO:0000256" key="3">
    <source>
        <dbReference type="ARBA" id="ARBA00023027"/>
    </source>
</evidence>
<dbReference type="InterPro" id="IPR016160">
    <property type="entry name" value="Ald_DH_CS_CYS"/>
</dbReference>
<dbReference type="PROSITE" id="PS00070">
    <property type="entry name" value="ALDEHYDE_DEHYDR_CYS"/>
    <property type="match status" value="1"/>
</dbReference>
<evidence type="ECO:0000259" key="7">
    <source>
        <dbReference type="Pfam" id="PF00171"/>
    </source>
</evidence>
<dbReference type="Gene3D" id="3.40.309.10">
    <property type="entry name" value="Aldehyde Dehydrogenase, Chain A, domain 2"/>
    <property type="match status" value="1"/>
</dbReference>
<evidence type="ECO:0000256" key="1">
    <source>
        <dbReference type="ARBA" id="ARBA00009986"/>
    </source>
</evidence>
<proteinExistence type="inferred from homology"/>
<accession>A0A673LEP1</accession>
<dbReference type="Pfam" id="PF00171">
    <property type="entry name" value="Aldedh"/>
    <property type="match status" value="2"/>
</dbReference>
<comment type="similarity">
    <text evidence="1 6">Belongs to the aldehyde dehydrogenase family.</text>
</comment>
<dbReference type="InterPro" id="IPR016161">
    <property type="entry name" value="Ald_DH/histidinol_DH"/>
</dbReference>
<organism evidence="8 9">
    <name type="scientific">Sinocyclocheilus rhinocerous</name>
    <dbReference type="NCBI Taxonomy" id="307959"/>
    <lineage>
        <taxon>Eukaryota</taxon>
        <taxon>Metazoa</taxon>
        <taxon>Chordata</taxon>
        <taxon>Craniata</taxon>
        <taxon>Vertebrata</taxon>
        <taxon>Euteleostomi</taxon>
        <taxon>Actinopterygii</taxon>
        <taxon>Neopterygii</taxon>
        <taxon>Teleostei</taxon>
        <taxon>Ostariophysi</taxon>
        <taxon>Cypriniformes</taxon>
        <taxon>Cyprinidae</taxon>
        <taxon>Cyprininae</taxon>
        <taxon>Sinocyclocheilus</taxon>
    </lineage>
</organism>
<feature type="domain" description="Aldehyde dehydrogenase" evidence="7">
    <location>
        <begin position="197"/>
        <end position="463"/>
    </location>
</feature>
<evidence type="ECO:0000256" key="6">
    <source>
        <dbReference type="RuleBase" id="RU003345"/>
    </source>
</evidence>
<dbReference type="InterPro" id="IPR016163">
    <property type="entry name" value="Ald_DH_C"/>
</dbReference>
<feature type="active site" evidence="5">
    <location>
        <position position="240"/>
    </location>
</feature>